<keyword evidence="3 5" id="KW-0443">Lipid metabolism</keyword>
<keyword evidence="4 5" id="KW-0275">Fatty acid biosynthesis</keyword>
<dbReference type="InterPro" id="IPR004568">
    <property type="entry name" value="Ppantetheine-prot_Trfase_dom"/>
</dbReference>
<comment type="catalytic activity">
    <reaction evidence="5">
        <text>apo-[ACP] + CoA = holo-[ACP] + adenosine 3',5'-bisphosphate + H(+)</text>
        <dbReference type="Rhea" id="RHEA:12068"/>
        <dbReference type="Rhea" id="RHEA-COMP:9685"/>
        <dbReference type="Rhea" id="RHEA-COMP:9690"/>
        <dbReference type="ChEBI" id="CHEBI:15378"/>
        <dbReference type="ChEBI" id="CHEBI:29999"/>
        <dbReference type="ChEBI" id="CHEBI:57287"/>
        <dbReference type="ChEBI" id="CHEBI:58343"/>
        <dbReference type="ChEBI" id="CHEBI:64479"/>
        <dbReference type="EC" id="2.7.8.7"/>
    </reaction>
</comment>
<dbReference type="Proteomes" id="UP000783588">
    <property type="component" value="Unassembled WGS sequence"/>
</dbReference>
<dbReference type="NCBIfam" id="TIGR00556">
    <property type="entry name" value="pantethn_trn"/>
    <property type="match status" value="1"/>
</dbReference>
<feature type="binding site" evidence="5">
    <location>
        <position position="7"/>
    </location>
    <ligand>
        <name>Mg(2+)</name>
        <dbReference type="ChEBI" id="CHEBI:18420"/>
    </ligand>
</feature>
<dbReference type="InterPro" id="IPR002582">
    <property type="entry name" value="ACPS"/>
</dbReference>
<dbReference type="RefSeq" id="WP_216469133.1">
    <property type="nucleotide sequence ID" value="NZ_JAHLQI010000001.1"/>
</dbReference>
<keyword evidence="2 5" id="KW-0276">Fatty acid metabolism</keyword>
<protein>
    <recommendedName>
        <fullName evidence="5">Holo-[acyl-carrier-protein] synthase</fullName>
        <shortName evidence="5">Holo-ACP synthase</shortName>
        <ecNumber evidence="5">2.7.8.7</ecNumber>
    </recommendedName>
    <alternativeName>
        <fullName evidence="5">4'-phosphopantetheinyl transferase AcpS</fullName>
    </alternativeName>
</protein>
<dbReference type="EMBL" id="JAHLQI010000001">
    <property type="protein sequence ID" value="MBU5489541.1"/>
    <property type="molecule type" value="Genomic_DNA"/>
</dbReference>
<keyword evidence="5 7" id="KW-0808">Transferase</keyword>
<dbReference type="GO" id="GO:0008897">
    <property type="term" value="F:holo-[acyl-carrier-protein] synthase activity"/>
    <property type="evidence" value="ECO:0007669"/>
    <property type="project" value="UniProtKB-EC"/>
</dbReference>
<comment type="similarity">
    <text evidence="5">Belongs to the P-Pant transferase superfamily. AcpS family.</text>
</comment>
<comment type="caution">
    <text evidence="7">The sequence shown here is derived from an EMBL/GenBank/DDBJ whole genome shotgun (WGS) entry which is preliminary data.</text>
</comment>
<dbReference type="InterPro" id="IPR008278">
    <property type="entry name" value="4-PPantetheinyl_Trfase_dom"/>
</dbReference>
<evidence type="ECO:0000256" key="3">
    <source>
        <dbReference type="ARBA" id="ARBA00023098"/>
    </source>
</evidence>
<sequence>MIGLGTDIIEIERIRRAIQRERFVSHTFTPQEQAWLETKAKNKAESAAGLFCAKEAVAKALGTGFQRGLNLKDIEITHDALGAPQVHKPQGNFLLSISHCREYATATAILLGDAQETTHEND</sequence>
<keyword evidence="8" id="KW-1185">Reference proteome</keyword>
<name>A0ABS6EPE0_9FIRM</name>
<comment type="cofactor">
    <cofactor evidence="5">
        <name>Mg(2+)</name>
        <dbReference type="ChEBI" id="CHEBI:18420"/>
    </cofactor>
</comment>
<evidence type="ECO:0000256" key="5">
    <source>
        <dbReference type="HAMAP-Rule" id="MF_00101"/>
    </source>
</evidence>
<feature type="binding site" evidence="5">
    <location>
        <position position="55"/>
    </location>
    <ligand>
        <name>Mg(2+)</name>
        <dbReference type="ChEBI" id="CHEBI:18420"/>
    </ligand>
</feature>
<dbReference type="NCBIfam" id="TIGR00516">
    <property type="entry name" value="acpS"/>
    <property type="match status" value="1"/>
</dbReference>
<gene>
    <name evidence="5 7" type="primary">acpS</name>
    <name evidence="7" type="ORF">KQI75_02665</name>
</gene>
<accession>A0ABS6EPE0</accession>
<evidence type="ECO:0000259" key="6">
    <source>
        <dbReference type="Pfam" id="PF01648"/>
    </source>
</evidence>
<evidence type="ECO:0000313" key="7">
    <source>
        <dbReference type="EMBL" id="MBU5489541.1"/>
    </source>
</evidence>
<evidence type="ECO:0000256" key="1">
    <source>
        <dbReference type="ARBA" id="ARBA00022516"/>
    </source>
</evidence>
<comment type="function">
    <text evidence="5">Transfers the 4'-phosphopantetheine moiety from coenzyme A to a Ser of acyl-carrier-protein.</text>
</comment>
<dbReference type="Pfam" id="PF01648">
    <property type="entry name" value="ACPS"/>
    <property type="match status" value="1"/>
</dbReference>
<dbReference type="EC" id="2.7.8.7" evidence="5"/>
<evidence type="ECO:0000256" key="4">
    <source>
        <dbReference type="ARBA" id="ARBA00023160"/>
    </source>
</evidence>
<feature type="domain" description="4'-phosphopantetheinyl transferase" evidence="6">
    <location>
        <begin position="3"/>
        <end position="107"/>
    </location>
</feature>
<evidence type="ECO:0000313" key="8">
    <source>
        <dbReference type="Proteomes" id="UP000783588"/>
    </source>
</evidence>
<organism evidence="7 8">
    <name type="scientific">Butyricicoccus intestinisimiae</name>
    <dbReference type="NCBI Taxonomy" id="2841509"/>
    <lineage>
        <taxon>Bacteria</taxon>
        <taxon>Bacillati</taxon>
        <taxon>Bacillota</taxon>
        <taxon>Clostridia</taxon>
        <taxon>Eubacteriales</taxon>
        <taxon>Butyricicoccaceae</taxon>
        <taxon>Butyricicoccus</taxon>
    </lineage>
</organism>
<keyword evidence="5" id="KW-0963">Cytoplasm</keyword>
<dbReference type="HAMAP" id="MF_00101">
    <property type="entry name" value="AcpS"/>
    <property type="match status" value="1"/>
</dbReference>
<keyword evidence="5" id="KW-0479">Metal-binding</keyword>
<comment type="subcellular location">
    <subcellularLocation>
        <location evidence="5">Cytoplasm</location>
    </subcellularLocation>
</comment>
<keyword evidence="1 5" id="KW-0444">Lipid biosynthesis</keyword>
<proteinExistence type="inferred from homology"/>
<keyword evidence="5" id="KW-0460">Magnesium</keyword>
<evidence type="ECO:0000256" key="2">
    <source>
        <dbReference type="ARBA" id="ARBA00022832"/>
    </source>
</evidence>
<reference evidence="7 8" key="1">
    <citation type="submission" date="2021-06" db="EMBL/GenBank/DDBJ databases">
        <authorList>
            <person name="Sun Q."/>
            <person name="Li D."/>
        </authorList>
    </citation>
    <scope>NUCLEOTIDE SEQUENCE [LARGE SCALE GENOMIC DNA]</scope>
    <source>
        <strain evidence="7 8">MSJd-7</strain>
    </source>
</reference>